<accession>A0A7W7C8K8</accession>
<feature type="domain" description="Saccharopine dehydrogenase NADP binding" evidence="1">
    <location>
        <begin position="4"/>
        <end position="118"/>
    </location>
</feature>
<name>A0A7W7C8K8_9PSEU</name>
<evidence type="ECO:0000259" key="1">
    <source>
        <dbReference type="Pfam" id="PF03435"/>
    </source>
</evidence>
<proteinExistence type="predicted"/>
<dbReference type="PANTHER" id="PTHR43781:SF1">
    <property type="entry name" value="SACCHAROPINE DEHYDROGENASE"/>
    <property type="match status" value="1"/>
</dbReference>
<dbReference type="InterPro" id="IPR036291">
    <property type="entry name" value="NAD(P)-bd_dom_sf"/>
</dbReference>
<protein>
    <submittedName>
        <fullName evidence="2">Saccharopine dehydrogenase (NAD+, L-lysine-forming)</fullName>
        <ecNumber evidence="2">1.5.1.7</ecNumber>
    </submittedName>
</protein>
<evidence type="ECO:0000313" key="2">
    <source>
        <dbReference type="EMBL" id="MBB4676557.1"/>
    </source>
</evidence>
<comment type="caution">
    <text evidence="2">The sequence shown here is derived from an EMBL/GenBank/DDBJ whole genome shotgun (WGS) entry which is preliminary data.</text>
</comment>
<dbReference type="Proteomes" id="UP000533598">
    <property type="component" value="Unassembled WGS sequence"/>
</dbReference>
<dbReference type="RefSeq" id="WP_185002371.1">
    <property type="nucleotide sequence ID" value="NZ_BAAAUI010000015.1"/>
</dbReference>
<evidence type="ECO:0000313" key="3">
    <source>
        <dbReference type="Proteomes" id="UP000533598"/>
    </source>
</evidence>
<gene>
    <name evidence="2" type="ORF">HNR67_002675</name>
</gene>
<dbReference type="InterPro" id="IPR005097">
    <property type="entry name" value="Sacchrp_dh_NADP-bd"/>
</dbReference>
<dbReference type="Gene3D" id="3.40.50.720">
    <property type="entry name" value="NAD(P)-binding Rossmann-like Domain"/>
    <property type="match status" value="1"/>
</dbReference>
<keyword evidence="3" id="KW-1185">Reference proteome</keyword>
<keyword evidence="2" id="KW-0560">Oxidoreductase</keyword>
<dbReference type="AlphaFoldDB" id="A0A7W7C8K8"/>
<dbReference type="PANTHER" id="PTHR43781">
    <property type="entry name" value="SACCHAROPINE DEHYDROGENASE"/>
    <property type="match status" value="1"/>
</dbReference>
<sequence>MTWMVYGANGYTGTLIAELAARRGERPVLAGRAAEKVVPLAQRLGLPYRVFGLDERITDHLADVDAVAHCAGPFSATAAPMVQACLDAKVHYLDITGEIDVFEQISQRSAEAETAGIVLLPGAGFDVVPTDCLAAMLAADLPGATHLELAFAGMASASAGTLRTAIESLGLGGRARIDGRIREVSPGWRVRSVDFPGKRREVISIPWGDVSTAYRSTGIPNIVVYAALGVPAPLFRAQRYVLPLLRAELVRKGLTALANRVAGPDEAARAGARSEVWGQVRDADGRTVSRTLIAPEGYELTADAVVRAVQRIRSGEVPSGAHTPSSALGASFVRSLTGVEVQDVQVR</sequence>
<dbReference type="Pfam" id="PF03435">
    <property type="entry name" value="Sacchrp_dh_NADP"/>
    <property type="match status" value="1"/>
</dbReference>
<organism evidence="2 3">
    <name type="scientific">Crossiella cryophila</name>
    <dbReference type="NCBI Taxonomy" id="43355"/>
    <lineage>
        <taxon>Bacteria</taxon>
        <taxon>Bacillati</taxon>
        <taxon>Actinomycetota</taxon>
        <taxon>Actinomycetes</taxon>
        <taxon>Pseudonocardiales</taxon>
        <taxon>Pseudonocardiaceae</taxon>
        <taxon>Crossiella</taxon>
    </lineage>
</organism>
<dbReference type="EMBL" id="JACHMH010000001">
    <property type="protein sequence ID" value="MBB4676557.1"/>
    <property type="molecule type" value="Genomic_DNA"/>
</dbReference>
<dbReference type="GO" id="GO:0004754">
    <property type="term" value="F:saccharopine dehydrogenase (NAD+, L-lysine-forming) activity"/>
    <property type="evidence" value="ECO:0007669"/>
    <property type="project" value="UniProtKB-EC"/>
</dbReference>
<dbReference type="SUPFAM" id="SSF51735">
    <property type="entry name" value="NAD(P)-binding Rossmann-fold domains"/>
    <property type="match status" value="1"/>
</dbReference>
<dbReference type="EC" id="1.5.1.7" evidence="2"/>
<reference evidence="2 3" key="1">
    <citation type="submission" date="2020-08" db="EMBL/GenBank/DDBJ databases">
        <title>Sequencing the genomes of 1000 actinobacteria strains.</title>
        <authorList>
            <person name="Klenk H.-P."/>
        </authorList>
    </citation>
    <scope>NUCLEOTIDE SEQUENCE [LARGE SCALE GENOMIC DNA]</scope>
    <source>
        <strain evidence="2 3">DSM 44230</strain>
    </source>
</reference>